<dbReference type="Gene3D" id="1.10.10.10">
    <property type="entry name" value="Winged helix-like DNA-binding domain superfamily/Winged helix DNA-binding domain"/>
    <property type="match status" value="1"/>
</dbReference>
<protein>
    <recommendedName>
        <fullName evidence="4">HTH luxR-type domain-containing protein</fullName>
    </recommendedName>
</protein>
<dbReference type="PRINTS" id="PR00038">
    <property type="entry name" value="HTHLUXR"/>
</dbReference>
<dbReference type="PROSITE" id="PS00622">
    <property type="entry name" value="HTH_LUXR_1"/>
    <property type="match status" value="1"/>
</dbReference>
<evidence type="ECO:0000313" key="6">
    <source>
        <dbReference type="Proteomes" id="UP001500973"/>
    </source>
</evidence>
<dbReference type="Pfam" id="PF00196">
    <property type="entry name" value="GerE"/>
    <property type="match status" value="1"/>
</dbReference>
<dbReference type="NCBIfam" id="NF033521">
    <property type="entry name" value="lasso_leader_L3"/>
    <property type="match status" value="1"/>
</dbReference>
<sequence length="137" mass="14932">MPEWVLALHRVSRLSSRELQVFRLLADGASNAEIADELVVTERTVRAHTGSILSKLELKSRLKVCLTAFAYTQRLALKPMGLGPQGGQSGVITAREEVNEMKKFYEAPALIERGAFAAATAGFGRLLADQLVGRLIP</sequence>
<gene>
    <name evidence="5" type="ORF">GCM10009601_50280</name>
</gene>
<evidence type="ECO:0000256" key="3">
    <source>
        <dbReference type="ARBA" id="ARBA00023163"/>
    </source>
</evidence>
<keyword evidence="3" id="KW-0804">Transcription</keyword>
<dbReference type="PANTHER" id="PTHR44688:SF16">
    <property type="entry name" value="DNA-BINDING TRANSCRIPTIONAL ACTIVATOR DEVR_DOSR"/>
    <property type="match status" value="1"/>
</dbReference>
<dbReference type="EMBL" id="BAAAIZ010000088">
    <property type="protein sequence ID" value="GAA1431374.1"/>
    <property type="molecule type" value="Genomic_DNA"/>
</dbReference>
<dbReference type="InterPro" id="IPR036388">
    <property type="entry name" value="WH-like_DNA-bd_sf"/>
</dbReference>
<keyword evidence="1" id="KW-0805">Transcription regulation</keyword>
<dbReference type="Proteomes" id="UP001500973">
    <property type="component" value="Unassembled WGS sequence"/>
</dbReference>
<evidence type="ECO:0000256" key="2">
    <source>
        <dbReference type="ARBA" id="ARBA00023125"/>
    </source>
</evidence>
<organism evidence="5 6">
    <name type="scientific">Streptomyces thermospinosisporus</name>
    <dbReference type="NCBI Taxonomy" id="161482"/>
    <lineage>
        <taxon>Bacteria</taxon>
        <taxon>Bacillati</taxon>
        <taxon>Actinomycetota</taxon>
        <taxon>Actinomycetes</taxon>
        <taxon>Kitasatosporales</taxon>
        <taxon>Streptomycetaceae</taxon>
        <taxon>Streptomyces</taxon>
    </lineage>
</organism>
<evidence type="ECO:0000313" key="5">
    <source>
        <dbReference type="EMBL" id="GAA1431374.1"/>
    </source>
</evidence>
<evidence type="ECO:0000256" key="1">
    <source>
        <dbReference type="ARBA" id="ARBA00023015"/>
    </source>
</evidence>
<dbReference type="InterPro" id="IPR016032">
    <property type="entry name" value="Sig_transdc_resp-reg_C-effctor"/>
</dbReference>
<dbReference type="SUPFAM" id="SSF46894">
    <property type="entry name" value="C-terminal effector domain of the bipartite response regulators"/>
    <property type="match status" value="1"/>
</dbReference>
<dbReference type="SMART" id="SM00421">
    <property type="entry name" value="HTH_LUXR"/>
    <property type="match status" value="1"/>
</dbReference>
<comment type="caution">
    <text evidence="5">The sequence shown here is derived from an EMBL/GenBank/DDBJ whole genome shotgun (WGS) entry which is preliminary data.</text>
</comment>
<proteinExistence type="predicted"/>
<dbReference type="CDD" id="cd06170">
    <property type="entry name" value="LuxR_C_like"/>
    <property type="match status" value="1"/>
</dbReference>
<feature type="domain" description="HTH luxR-type" evidence="4">
    <location>
        <begin position="7"/>
        <end position="72"/>
    </location>
</feature>
<evidence type="ECO:0000259" key="4">
    <source>
        <dbReference type="PROSITE" id="PS50043"/>
    </source>
</evidence>
<name>A0ABP4JXF2_9ACTN</name>
<reference evidence="6" key="1">
    <citation type="journal article" date="2019" name="Int. J. Syst. Evol. Microbiol.">
        <title>The Global Catalogue of Microorganisms (GCM) 10K type strain sequencing project: providing services to taxonomists for standard genome sequencing and annotation.</title>
        <authorList>
            <consortium name="The Broad Institute Genomics Platform"/>
            <consortium name="The Broad Institute Genome Sequencing Center for Infectious Disease"/>
            <person name="Wu L."/>
            <person name="Ma J."/>
        </authorList>
    </citation>
    <scope>NUCLEOTIDE SEQUENCE [LARGE SCALE GENOMIC DNA]</scope>
    <source>
        <strain evidence="6">JCM 11756</strain>
    </source>
</reference>
<keyword evidence="6" id="KW-1185">Reference proteome</keyword>
<dbReference type="InterPro" id="IPR000792">
    <property type="entry name" value="Tscrpt_reg_LuxR_C"/>
</dbReference>
<keyword evidence="2" id="KW-0238">DNA-binding</keyword>
<dbReference type="PROSITE" id="PS50043">
    <property type="entry name" value="HTH_LUXR_2"/>
    <property type="match status" value="1"/>
</dbReference>
<accession>A0ABP4JXF2</accession>
<dbReference type="PANTHER" id="PTHR44688">
    <property type="entry name" value="DNA-BINDING TRANSCRIPTIONAL ACTIVATOR DEVR_DOSR"/>
    <property type="match status" value="1"/>
</dbReference>